<protein>
    <submittedName>
        <fullName evidence="1">Uncharacterized protein</fullName>
    </submittedName>
</protein>
<reference evidence="1 2" key="1">
    <citation type="journal article" date="2018" name="Infect. Genet. Evol.">
        <title>Genome-wide analysis of Borrelia turcica and 'Candidatus Borrelia tachyglossi' shows relapsing fever-like genomes with unique genomic links to Lyme disease Borrelia.</title>
        <authorList>
            <person name="Gofton A.W."/>
            <person name="Margos G."/>
            <person name="Fingerle V."/>
            <person name="Hepner S."/>
            <person name="Loh S.M."/>
            <person name="Ryan U."/>
            <person name="Irwin P."/>
            <person name="Oskam C.L."/>
        </authorList>
    </citation>
    <scope>NUCLEOTIDE SEQUENCE [LARGE SCALE GENOMIC DNA]</scope>
    <source>
        <strain evidence="1 2">IST7</strain>
        <plasmid evidence="1">lp32-A</plasmid>
    </source>
</reference>
<gene>
    <name evidence="1" type="ORF">DB313_05315</name>
</gene>
<dbReference type="KEGG" id="btur:DB313_05315"/>
<evidence type="ECO:0000313" key="2">
    <source>
        <dbReference type="Proteomes" id="UP000275571"/>
    </source>
</evidence>
<dbReference type="AlphaFoldDB" id="A0A386PQJ0"/>
<proteinExistence type="predicted"/>
<keyword evidence="1" id="KW-0614">Plasmid</keyword>
<sequence>MLGNNCNISFNNPLYRDQLIQSECFTNSYLDIIDRFFLKTPVTERGGGITLYSMKEQRGSKLESFSSDPNQLEGNAMSDFLLKEYSLRESFPYIVNKSDKLISEAEKLVMKKLSKLIYRSYLLEGMNDVHSKTSPVDVKITEDFLEKFKEVEERLNLTFNNVVMSVKTANDLIKNDKGIQKKRELYELPEFDAVNLLRIYLGIEPFIFELPEDNIYDGYIYLLHSSRSLDIYSTRVGLRNFVYNGSVGGGKERAKFDDGKFARRYYDERVGINGGYVAQLSVIGQLKVDNPNLFAVLKLNGAKELPKAYPTTKE</sequence>
<geneLocation type="plasmid" evidence="2">
    <name>lp32-a</name>
</geneLocation>
<keyword evidence="2" id="KW-1185">Reference proteome</keyword>
<organism evidence="1 2">
    <name type="scientific">Borrelia turcica IST7</name>
    <dbReference type="NCBI Taxonomy" id="1104446"/>
    <lineage>
        <taxon>Bacteria</taxon>
        <taxon>Pseudomonadati</taxon>
        <taxon>Spirochaetota</taxon>
        <taxon>Spirochaetia</taxon>
        <taxon>Spirochaetales</taxon>
        <taxon>Borreliaceae</taxon>
        <taxon>Borrelia</taxon>
    </lineage>
</organism>
<name>A0A386PQJ0_9SPIR</name>
<dbReference type="RefSeq" id="WP_120104841.1">
    <property type="nucleotide sequence ID" value="NZ_CP028886.1"/>
</dbReference>
<accession>A0A386PQJ0</accession>
<dbReference type="Proteomes" id="UP000275571">
    <property type="component" value="Plasmid lp32-A"/>
</dbReference>
<evidence type="ECO:0000313" key="1">
    <source>
        <dbReference type="EMBL" id="AYE36920.1"/>
    </source>
</evidence>
<dbReference type="EMBL" id="CP028886">
    <property type="protein sequence ID" value="AYE36920.1"/>
    <property type="molecule type" value="Genomic_DNA"/>
</dbReference>